<feature type="region of interest" description="Disordered" evidence="9">
    <location>
        <begin position="341"/>
        <end position="380"/>
    </location>
</feature>
<dbReference type="InterPro" id="IPR008271">
    <property type="entry name" value="Ser/Thr_kinase_AS"/>
</dbReference>
<dbReference type="SMART" id="SM00220">
    <property type="entry name" value="S_TKc"/>
    <property type="match status" value="1"/>
</dbReference>
<keyword evidence="3 8" id="KW-0547">Nucleotide-binding</keyword>
<feature type="region of interest" description="Disordered" evidence="9">
    <location>
        <begin position="1080"/>
        <end position="1139"/>
    </location>
</feature>
<dbReference type="GO" id="GO:0004674">
    <property type="term" value="F:protein serine/threonine kinase activity"/>
    <property type="evidence" value="ECO:0007669"/>
    <property type="project" value="UniProtKB-KW"/>
</dbReference>
<feature type="compositionally biased region" description="Pro residues" evidence="9">
    <location>
        <begin position="1352"/>
        <end position="1379"/>
    </location>
</feature>
<feature type="compositionally biased region" description="Low complexity" evidence="9">
    <location>
        <begin position="1087"/>
        <end position="1100"/>
    </location>
</feature>
<evidence type="ECO:0000256" key="7">
    <source>
        <dbReference type="ARBA" id="ARBA00048679"/>
    </source>
</evidence>
<dbReference type="InterPro" id="IPR011009">
    <property type="entry name" value="Kinase-like_dom_sf"/>
</dbReference>
<keyword evidence="4" id="KW-0418">Kinase</keyword>
<evidence type="ECO:0000256" key="9">
    <source>
        <dbReference type="SAM" id="MobiDB-lite"/>
    </source>
</evidence>
<feature type="compositionally biased region" description="Pro residues" evidence="9">
    <location>
        <begin position="1585"/>
        <end position="1607"/>
    </location>
</feature>
<evidence type="ECO:0000256" key="3">
    <source>
        <dbReference type="ARBA" id="ARBA00022741"/>
    </source>
</evidence>
<feature type="compositionally biased region" description="Low complexity" evidence="9">
    <location>
        <begin position="371"/>
        <end position="380"/>
    </location>
</feature>
<evidence type="ECO:0000256" key="5">
    <source>
        <dbReference type="ARBA" id="ARBA00022840"/>
    </source>
</evidence>
<dbReference type="PANTHER" id="PTHR44329:SF298">
    <property type="entry name" value="MIXED LINEAGE KINASE DOMAIN-LIKE PROTEIN"/>
    <property type="match status" value="1"/>
</dbReference>
<dbReference type="PROSITE" id="PS00107">
    <property type="entry name" value="PROTEIN_KINASE_ATP"/>
    <property type="match status" value="1"/>
</dbReference>
<feature type="domain" description="Protein kinase" evidence="10">
    <location>
        <begin position="1697"/>
        <end position="1984"/>
    </location>
</feature>
<proteinExistence type="predicted"/>
<feature type="region of interest" description="Disordered" evidence="9">
    <location>
        <begin position="1298"/>
        <end position="1327"/>
    </location>
</feature>
<feature type="compositionally biased region" description="Polar residues" evidence="9">
    <location>
        <begin position="1301"/>
        <end position="1312"/>
    </location>
</feature>
<dbReference type="GO" id="GO:0005543">
    <property type="term" value="F:phospholipid binding"/>
    <property type="evidence" value="ECO:0007669"/>
    <property type="project" value="InterPro"/>
</dbReference>
<feature type="region of interest" description="Disordered" evidence="9">
    <location>
        <begin position="205"/>
        <end position="257"/>
    </location>
</feature>
<feature type="compositionally biased region" description="Basic residues" evidence="9">
    <location>
        <begin position="219"/>
        <end position="232"/>
    </location>
</feature>
<evidence type="ECO:0000256" key="2">
    <source>
        <dbReference type="ARBA" id="ARBA00022679"/>
    </source>
</evidence>
<dbReference type="InterPro" id="IPR001245">
    <property type="entry name" value="Ser-Thr/Tyr_kinase_cat_dom"/>
</dbReference>
<evidence type="ECO:0000313" key="12">
    <source>
        <dbReference type="Proteomes" id="UP000041254"/>
    </source>
</evidence>
<feature type="region of interest" description="Disordered" evidence="9">
    <location>
        <begin position="556"/>
        <end position="587"/>
    </location>
</feature>
<feature type="compositionally biased region" description="Basic and acidic residues" evidence="9">
    <location>
        <begin position="1187"/>
        <end position="1198"/>
    </location>
</feature>
<feature type="compositionally biased region" description="Polar residues" evidence="9">
    <location>
        <begin position="570"/>
        <end position="582"/>
    </location>
</feature>
<name>A0A0G4F3U3_VITBC</name>
<accession>A0A0G4F3U3</accession>
<protein>
    <recommendedName>
        <fullName evidence="10">Protein kinase domain-containing protein</fullName>
    </recommendedName>
</protein>
<comment type="catalytic activity">
    <reaction evidence="7">
        <text>L-seryl-[protein] + ATP = O-phospho-L-seryl-[protein] + ADP + H(+)</text>
        <dbReference type="Rhea" id="RHEA:17989"/>
        <dbReference type="Rhea" id="RHEA-COMP:9863"/>
        <dbReference type="Rhea" id="RHEA-COMP:11604"/>
        <dbReference type="ChEBI" id="CHEBI:15378"/>
        <dbReference type="ChEBI" id="CHEBI:29999"/>
        <dbReference type="ChEBI" id="CHEBI:30616"/>
        <dbReference type="ChEBI" id="CHEBI:83421"/>
        <dbReference type="ChEBI" id="CHEBI:456216"/>
        <dbReference type="EC" id="2.7.11.1"/>
    </reaction>
</comment>
<evidence type="ECO:0000256" key="8">
    <source>
        <dbReference type="PROSITE-ProRule" id="PRU10141"/>
    </source>
</evidence>
<feature type="compositionally biased region" description="Pro residues" evidence="9">
    <location>
        <begin position="1543"/>
        <end position="1552"/>
    </location>
</feature>
<evidence type="ECO:0000313" key="11">
    <source>
        <dbReference type="EMBL" id="CEM06595.1"/>
    </source>
</evidence>
<evidence type="ECO:0000256" key="6">
    <source>
        <dbReference type="ARBA" id="ARBA00047899"/>
    </source>
</evidence>
<reference evidence="11 12" key="1">
    <citation type="submission" date="2014-11" db="EMBL/GenBank/DDBJ databases">
        <authorList>
            <person name="Zhu J."/>
            <person name="Qi W."/>
            <person name="Song R."/>
        </authorList>
    </citation>
    <scope>NUCLEOTIDE SEQUENCE [LARGE SCALE GENOMIC DNA]</scope>
</reference>
<feature type="compositionally biased region" description="Low complexity" evidence="9">
    <location>
        <begin position="434"/>
        <end position="446"/>
    </location>
</feature>
<dbReference type="PANTHER" id="PTHR44329">
    <property type="entry name" value="SERINE/THREONINE-PROTEIN KINASE TNNI3K-RELATED"/>
    <property type="match status" value="1"/>
</dbReference>
<feature type="compositionally biased region" description="Basic residues" evidence="9">
    <location>
        <begin position="1647"/>
        <end position="1656"/>
    </location>
</feature>
<feature type="compositionally biased region" description="Pro residues" evidence="9">
    <location>
        <begin position="1259"/>
        <end position="1273"/>
    </location>
</feature>
<evidence type="ECO:0000259" key="10">
    <source>
        <dbReference type="PROSITE" id="PS50011"/>
    </source>
</evidence>
<feature type="compositionally biased region" description="Acidic residues" evidence="9">
    <location>
        <begin position="1215"/>
        <end position="1227"/>
    </location>
</feature>
<feature type="binding site" evidence="8">
    <location>
        <position position="1724"/>
    </location>
    <ligand>
        <name>ATP</name>
        <dbReference type="ChEBI" id="CHEBI:30616"/>
    </ligand>
</feature>
<dbReference type="Gene3D" id="1.25.40.90">
    <property type="match status" value="1"/>
</dbReference>
<feature type="compositionally biased region" description="Basic and acidic residues" evidence="9">
    <location>
        <begin position="1500"/>
        <end position="1511"/>
    </location>
</feature>
<dbReference type="FunFam" id="3.30.200.20:FF:000034">
    <property type="entry name" value="Kinase suppressor of Ras 1"/>
    <property type="match status" value="1"/>
</dbReference>
<feature type="compositionally biased region" description="Acidic residues" evidence="9">
    <location>
        <begin position="1175"/>
        <end position="1186"/>
    </location>
</feature>
<organism evidence="11 12">
    <name type="scientific">Vitrella brassicaformis (strain CCMP3155)</name>
    <dbReference type="NCBI Taxonomy" id="1169540"/>
    <lineage>
        <taxon>Eukaryota</taxon>
        <taxon>Sar</taxon>
        <taxon>Alveolata</taxon>
        <taxon>Colpodellida</taxon>
        <taxon>Vitrellaceae</taxon>
        <taxon>Vitrella</taxon>
    </lineage>
</organism>
<gene>
    <name evidence="11" type="ORF">Vbra_14375</name>
</gene>
<keyword evidence="1" id="KW-0723">Serine/threonine-protein kinase</keyword>
<dbReference type="SUPFAM" id="SSF56112">
    <property type="entry name" value="Protein kinase-like (PK-like)"/>
    <property type="match status" value="2"/>
</dbReference>
<dbReference type="Pfam" id="PF07714">
    <property type="entry name" value="PK_Tyr_Ser-Thr"/>
    <property type="match status" value="1"/>
</dbReference>
<dbReference type="CDD" id="cd13999">
    <property type="entry name" value="STKc_MAP3K-like"/>
    <property type="match status" value="1"/>
</dbReference>
<feature type="compositionally biased region" description="Acidic residues" evidence="9">
    <location>
        <begin position="1240"/>
        <end position="1254"/>
    </location>
</feature>
<dbReference type="PROSITE" id="PS50011">
    <property type="entry name" value="PROTEIN_KINASE_DOM"/>
    <property type="match status" value="2"/>
</dbReference>
<evidence type="ECO:0000256" key="4">
    <source>
        <dbReference type="ARBA" id="ARBA00022777"/>
    </source>
</evidence>
<dbReference type="InterPro" id="IPR017441">
    <property type="entry name" value="Protein_kinase_ATP_BS"/>
</dbReference>
<dbReference type="EMBL" id="CDMY01000367">
    <property type="protein sequence ID" value="CEM06595.1"/>
    <property type="molecule type" value="Genomic_DNA"/>
</dbReference>
<dbReference type="Gene3D" id="3.30.200.20">
    <property type="entry name" value="Phosphorylase Kinase, domain 1"/>
    <property type="match status" value="1"/>
</dbReference>
<feature type="domain" description="Protein kinase" evidence="10">
    <location>
        <begin position="20"/>
        <end position="427"/>
    </location>
</feature>
<evidence type="ECO:0000256" key="1">
    <source>
        <dbReference type="ARBA" id="ARBA00022527"/>
    </source>
</evidence>
<dbReference type="OrthoDB" id="4062651at2759"/>
<feature type="region of interest" description="Disordered" evidence="9">
    <location>
        <begin position="1164"/>
        <end position="1282"/>
    </location>
</feature>
<sequence>MGTCSSVPDAPIEVGAQGKVRLRDVFEETRHVAVFRGKVEQSGDPVALRSVQIVPQQPTDGHDGKREGRRRLEASAAEMEVVRVIEAKGGKGSLGVCGGRVDALPDGGVRAVTLFAYWPVGTLKQCLERSDGPFRWVMGLTPPTRRAGEAVTRPYLHEDDVTRLFAHICDAVDFLHTQDICMGRLSLSDVWLDTDGTPRLKTFTRAARMPPDGSPSFYRPRHSVSRGAHMRRRPTDRMKRMKRAASGGGERGSGGAVRGGEIEMEEMHHGLLKKRAGVVGVEAQVESDERAAAATKATYYDYFRRCGLPEVSREDGVSRDLSQLTCLMYDVCFKKALAHEPAHDKRTNKKPSAAQPTAKERQRHGCIIPESSPSSHDSSLKDTSFARLRIPPSSLYSQALHDLLRSLTHPLPTRRPALPEIRAHLAHLRERRSSSTTIPLPSSSKSVPIRMPSDDSDTAMSFDWITRNISVSSQTATANPLAWEDDSSPVRRAPRWRTEQDLSLPPLPAAHRLRRCHSSALTIRSPHKYVRDELKFNGSVMDEAISGTCGWGGRLRRPAGVETDPAPVTTDDTGNESPLHESSPQHKEVADVAVDVERQVDSSAVAGGVRGVQEEKQVTEDGWGCSFAWRPECSSDTSSEESEAQVEGDKPMVASMQLRSVAKATESCVSAADLVALQRIVLDLWTMPNGTAHLAKCIEERPVLTDRVVAFKALIVLHRAMQQGPTTITAQPSIRELLQKLHSAWLPQKGLRDEKRKKDVLEGDGYDTDDDDDTSAVSLAAMTDYCELLLLKMTTHQKGPHFFQGNWSLEHYLSRYDLDLDRAAELEPDSSPVTPSMVDSLLHFAKPVYALTAFLLQCLPMEPVSPSASPSTALLISALQPLLDELQGLLGTVTHLAGALVLKYHAQSRGKDGCGCGGGEEEGEKGQREVRRRELAEGLTGLRGKYVEFVTVLHNITGLLSSLRPLYPGLYRLDPPPPLLVDLFDGLPPFNSSGTDSTRTGNYSSAESNPTTPTTPTPPPQQQPQPQEQHPAFEPSIDLPPKLTRVLESVAAVQLPGSPEPDPFLCQSHPCQPLLLRRQRKRDDDGGSPVSSCGSGSPAGWTQFGSHQERTPSPFLTPLKEQQDGGQPRPTHVPFLAEGATDMGWPSDFGAVADLPHYNINAPDWVADWTPSEDSSQEEGEGEGEDGEQKGDERREQLSESGRSSLDFCPFESERDSDDEGPEEELQESQPAPPAAVTAEVDDDEFKDVQEADELSSASPPPQPASPGSPEPSKPFQDAFETSCALKLLDESFETFMHRQGSMQGSDISAATVSDDKRSLGKQQSAELKDAVAKLIDDDDELLLASTSARFPPSPPPPPVTPPEPSSPPAAPPSSPPTPVGRDGTGEGVKILPGRPLHMRVARRRSDKRTIPVACVDLFSPLPAPRKPPSRSTDKTGPLSAPGAITHMQHNQTESSPKAADNQPISDASKAPPQEPARSLTPPPSAVTGGRNPFDLNTNELHRAVVAENEARSAYLGGREPRMGWQGRAKREHEGMEFIKPNFRPPAPPARPSHPSHEAVSGPPSNQSSKAMERSRHGDTDRQPQPQPPASPSPPHTPPAAATPPTPTEWVRFQDTQPSSSSNDQSQASIDRSRALQELDATLQTVARKRAHKRRDRDRERDRERHPAGKAARDRDSPSESSDGAPTAEWEVPPHELTFGERVGSGATSEVYRGMWRGTEVAIKRLSTFLSLDDLRRMAEGGGGQQRALQEFLRELQIMRRLRHPNLVLFMGMVTKRPPLCVITEYCAGGTLFDLLHNHPNTTLSWQQKLKIAIDVAKGMTFLHTCNPPIVHRDLKSLNLLLSEQLVSPSDLPTVKVSDFGLSRLFGAPSFPAATSKNAVMTGAAGTYHWMAPEVLEGRPYGAAVDVFSYGIVLYELFARRIPYEELGLPPVGVGLAVAKGRRPDLRLIGRDCPHEMRRLMELCWAHEPSQRPSFERILAHLRDMRNAPVPSPAPAPCGPAFGYGYGPQPPQVVQGVDYQGRGARAVIPQHQQGFWPIMNQGPVQGRYF</sequence>
<dbReference type="VEuPathDB" id="CryptoDB:Vbra_14375"/>
<dbReference type="GO" id="GO:0005524">
    <property type="term" value="F:ATP binding"/>
    <property type="evidence" value="ECO:0007669"/>
    <property type="project" value="UniProtKB-UniRule"/>
</dbReference>
<feature type="compositionally biased region" description="Pro residues" evidence="9">
    <location>
        <begin position="1013"/>
        <end position="1023"/>
    </location>
</feature>
<keyword evidence="12" id="KW-1185">Reference proteome</keyword>
<dbReference type="InterPro" id="IPR000719">
    <property type="entry name" value="Prot_kinase_dom"/>
</dbReference>
<dbReference type="InterPro" id="IPR011417">
    <property type="entry name" value="ANTH_dom"/>
</dbReference>
<dbReference type="Pfam" id="PF07651">
    <property type="entry name" value="ANTH"/>
    <property type="match status" value="1"/>
</dbReference>
<feature type="compositionally biased region" description="Polar residues" evidence="9">
    <location>
        <begin position="991"/>
        <end position="1009"/>
    </location>
</feature>
<dbReference type="SUPFAM" id="SSF48464">
    <property type="entry name" value="ENTH/VHS domain"/>
    <property type="match status" value="1"/>
</dbReference>
<comment type="catalytic activity">
    <reaction evidence="6">
        <text>L-threonyl-[protein] + ATP = O-phospho-L-threonyl-[protein] + ADP + H(+)</text>
        <dbReference type="Rhea" id="RHEA:46608"/>
        <dbReference type="Rhea" id="RHEA-COMP:11060"/>
        <dbReference type="Rhea" id="RHEA-COMP:11605"/>
        <dbReference type="ChEBI" id="CHEBI:15378"/>
        <dbReference type="ChEBI" id="CHEBI:30013"/>
        <dbReference type="ChEBI" id="CHEBI:30616"/>
        <dbReference type="ChEBI" id="CHEBI:61977"/>
        <dbReference type="ChEBI" id="CHEBI:456216"/>
        <dbReference type="EC" id="2.7.11.1"/>
    </reaction>
</comment>
<feature type="region of interest" description="Disordered" evidence="9">
    <location>
        <begin position="991"/>
        <end position="1038"/>
    </location>
</feature>
<feature type="region of interest" description="Disordered" evidence="9">
    <location>
        <begin position="1343"/>
        <end position="1702"/>
    </location>
</feature>
<dbReference type="STRING" id="1169540.A0A0G4F3U3"/>
<keyword evidence="5 8" id="KW-0067">ATP-binding</keyword>
<dbReference type="Gene3D" id="1.10.510.10">
    <property type="entry name" value="Transferase(Phosphotransferase) domain 1"/>
    <property type="match status" value="2"/>
</dbReference>
<feature type="compositionally biased region" description="Basic residues" evidence="9">
    <location>
        <begin position="1397"/>
        <end position="1407"/>
    </location>
</feature>
<keyword evidence="2" id="KW-0808">Transferase</keyword>
<feature type="compositionally biased region" description="Low complexity" evidence="9">
    <location>
        <begin position="1614"/>
        <end position="1630"/>
    </location>
</feature>
<dbReference type="InParanoid" id="A0A0G4F3U3"/>
<dbReference type="InterPro" id="IPR051681">
    <property type="entry name" value="Ser/Thr_Kinases-Pseudokinases"/>
</dbReference>
<feature type="compositionally biased region" description="Basic and acidic residues" evidence="9">
    <location>
        <begin position="1657"/>
        <end position="1678"/>
    </location>
</feature>
<feature type="compositionally biased region" description="Basic and acidic residues" evidence="9">
    <location>
        <begin position="1571"/>
        <end position="1582"/>
    </location>
</feature>
<dbReference type="PROSITE" id="PS00108">
    <property type="entry name" value="PROTEIN_KINASE_ST"/>
    <property type="match status" value="1"/>
</dbReference>
<feature type="region of interest" description="Disordered" evidence="9">
    <location>
        <begin position="429"/>
        <end position="454"/>
    </location>
</feature>
<dbReference type="InterPro" id="IPR008942">
    <property type="entry name" value="ENTH_VHS"/>
</dbReference>
<feature type="compositionally biased region" description="Gly residues" evidence="9">
    <location>
        <begin position="246"/>
        <end position="257"/>
    </location>
</feature>
<dbReference type="Proteomes" id="UP000041254">
    <property type="component" value="Unassembled WGS sequence"/>
</dbReference>